<proteinExistence type="predicted"/>
<dbReference type="EMBL" id="JAEQNE010000005">
    <property type="protein sequence ID" value="MBL0393179.1"/>
    <property type="molecule type" value="Genomic_DNA"/>
</dbReference>
<keyword evidence="1" id="KW-0732">Signal</keyword>
<dbReference type="PROSITE" id="PS51257">
    <property type="entry name" value="PROKAR_LIPOPROTEIN"/>
    <property type="match status" value="1"/>
</dbReference>
<accession>A0A936Z3F7</accession>
<protein>
    <recommendedName>
        <fullName evidence="4">DUF3298 domain-containing protein</fullName>
    </recommendedName>
</protein>
<dbReference type="Proteomes" id="UP000599109">
    <property type="component" value="Unassembled WGS sequence"/>
</dbReference>
<dbReference type="AlphaFoldDB" id="A0A936Z3F7"/>
<sequence length="357" mass="38969">MRRVVAVAALLAAGAACAAPAAGSPCDGTWEGRLGASPVMLQFNWDGLGSYYLGTALVGAVLRPGENDPQAWEEYDEDGRRTGSLRLECAADAVRGERTSTGGQRSALQGRRVEDNSFNRRRLGAVDLVPQRTLSEQGRVLEVIAARGIPQIVTLRIRQPGAGEAAVNQRLRAALLQQLDNHLQCQALVRAKGRFAPAGGDTLSLQRLDWRGSVLSAQFWLHGNCGNPEGYAGPQQFTFDTATGEELPLPRWLLPEYRDGAAAGSALYDTLVLPQVLRGRRKLEDLPEARRECGEFELAEKAVPLAVEDRGMVFGFHYSLRMAHCGIAFVAPWAALEAFLSDDGRRWREAMRPAPRR</sequence>
<evidence type="ECO:0000256" key="1">
    <source>
        <dbReference type="SAM" id="SignalP"/>
    </source>
</evidence>
<organism evidence="2 3">
    <name type="scientific">Ramlibacter monticola</name>
    <dbReference type="NCBI Taxonomy" id="1926872"/>
    <lineage>
        <taxon>Bacteria</taxon>
        <taxon>Pseudomonadati</taxon>
        <taxon>Pseudomonadota</taxon>
        <taxon>Betaproteobacteria</taxon>
        <taxon>Burkholderiales</taxon>
        <taxon>Comamonadaceae</taxon>
        <taxon>Ramlibacter</taxon>
    </lineage>
</organism>
<reference evidence="2 3" key="1">
    <citation type="journal article" date="2017" name="Int. J. Syst. Evol. Microbiol.">
        <title>Ramlibacter monticola sp. nov., isolated from forest soil.</title>
        <authorList>
            <person name="Chaudhary D.K."/>
            <person name="Kim J."/>
        </authorList>
    </citation>
    <scope>NUCLEOTIDE SEQUENCE [LARGE SCALE GENOMIC DNA]</scope>
    <source>
        <strain evidence="2 3">KACC 19175</strain>
    </source>
</reference>
<evidence type="ECO:0000313" key="3">
    <source>
        <dbReference type="Proteomes" id="UP000599109"/>
    </source>
</evidence>
<keyword evidence="3" id="KW-1185">Reference proteome</keyword>
<evidence type="ECO:0008006" key="4">
    <source>
        <dbReference type="Google" id="ProtNLM"/>
    </source>
</evidence>
<feature type="signal peptide" evidence="1">
    <location>
        <begin position="1"/>
        <end position="18"/>
    </location>
</feature>
<dbReference type="RefSeq" id="WP_201675858.1">
    <property type="nucleotide sequence ID" value="NZ_JAEQNE010000005.1"/>
</dbReference>
<evidence type="ECO:0000313" key="2">
    <source>
        <dbReference type="EMBL" id="MBL0393179.1"/>
    </source>
</evidence>
<feature type="chain" id="PRO_5037105583" description="DUF3298 domain-containing protein" evidence="1">
    <location>
        <begin position="19"/>
        <end position="357"/>
    </location>
</feature>
<comment type="caution">
    <text evidence="2">The sequence shown here is derived from an EMBL/GenBank/DDBJ whole genome shotgun (WGS) entry which is preliminary data.</text>
</comment>
<name>A0A936Z3F7_9BURK</name>
<gene>
    <name evidence="2" type="ORF">JJ685_18715</name>
</gene>